<dbReference type="AlphaFoldDB" id="A0A2W2DU52"/>
<evidence type="ECO:0000313" key="1">
    <source>
        <dbReference type="EMBL" id="PZG14093.1"/>
    </source>
</evidence>
<dbReference type="EMBL" id="POUD01000137">
    <property type="protein sequence ID" value="PZG14093.1"/>
    <property type="molecule type" value="Genomic_DNA"/>
</dbReference>
<gene>
    <name evidence="1" type="ORF">C1J01_27915</name>
</gene>
<dbReference type="Proteomes" id="UP000249304">
    <property type="component" value="Unassembled WGS sequence"/>
</dbReference>
<evidence type="ECO:0008006" key="3">
    <source>
        <dbReference type="Google" id="ProtNLM"/>
    </source>
</evidence>
<proteinExistence type="predicted"/>
<comment type="caution">
    <text evidence="1">The sequence shown here is derived from an EMBL/GenBank/DDBJ whole genome shotgun (WGS) entry which is preliminary data.</text>
</comment>
<protein>
    <recommendedName>
        <fullName evidence="3">DinB family protein</fullName>
    </recommendedName>
</protein>
<reference evidence="1 2" key="1">
    <citation type="submission" date="2018-01" db="EMBL/GenBank/DDBJ databases">
        <title>Draft genome sequence of Nonomuraea sp. KC333.</title>
        <authorList>
            <person name="Sahin N."/>
            <person name="Saygin H."/>
            <person name="Ay H."/>
        </authorList>
    </citation>
    <scope>NUCLEOTIDE SEQUENCE [LARGE SCALE GENOMIC DNA]</scope>
    <source>
        <strain evidence="1 2">KC333</strain>
    </source>
</reference>
<sequence>MDTTALRTAYDDLLAAAEAIGATTPLTADARSAVDWTLSHVALSDRLLTAAARDVLSGRPVTVDNRDAMDEAAIASLIGSTTHAQRVDLVRRHAARLSALVEEMPGEAAATPARIRLVGRDGRAHPDQRITWGELIRLRAEEHVPGHAARLRALAAAAAVQERSGS</sequence>
<name>A0A2W2DU52_9ACTN</name>
<accession>A0A2W2DU52</accession>
<keyword evidence="2" id="KW-1185">Reference proteome</keyword>
<organism evidence="1 2">
    <name type="scientific">Nonomuraea aridisoli</name>
    <dbReference type="NCBI Taxonomy" id="2070368"/>
    <lineage>
        <taxon>Bacteria</taxon>
        <taxon>Bacillati</taxon>
        <taxon>Actinomycetota</taxon>
        <taxon>Actinomycetes</taxon>
        <taxon>Streptosporangiales</taxon>
        <taxon>Streptosporangiaceae</taxon>
        <taxon>Nonomuraea</taxon>
    </lineage>
</organism>
<dbReference type="OrthoDB" id="3696649at2"/>
<evidence type="ECO:0000313" key="2">
    <source>
        <dbReference type="Proteomes" id="UP000249304"/>
    </source>
</evidence>
<dbReference type="RefSeq" id="WP_111181954.1">
    <property type="nucleotide sequence ID" value="NZ_POUD01000137.1"/>
</dbReference>